<evidence type="ECO:0000256" key="1">
    <source>
        <dbReference type="ARBA" id="ARBA00022723"/>
    </source>
</evidence>
<keyword evidence="3" id="KW-0862">Zinc</keyword>
<accession>A0A0D3DXK5</accession>
<dbReference type="STRING" id="109376.A0A0D3DXK5"/>
<dbReference type="PROSITE" id="PS50089">
    <property type="entry name" value="ZF_RING_2"/>
    <property type="match status" value="1"/>
</dbReference>
<dbReference type="eggNOG" id="KOG1039">
    <property type="taxonomic scope" value="Eukaryota"/>
</dbReference>
<feature type="domain" description="RING-type" evidence="5">
    <location>
        <begin position="232"/>
        <end position="270"/>
    </location>
</feature>
<dbReference type="Proteomes" id="UP000032141">
    <property type="component" value="Chromosome C8"/>
</dbReference>
<dbReference type="Gene3D" id="3.30.40.10">
    <property type="entry name" value="Zinc/RING finger domain, C3HC4 (zinc finger)"/>
    <property type="match status" value="1"/>
</dbReference>
<dbReference type="InterPro" id="IPR013083">
    <property type="entry name" value="Znf_RING/FYVE/PHD"/>
</dbReference>
<evidence type="ECO:0000256" key="2">
    <source>
        <dbReference type="ARBA" id="ARBA00022771"/>
    </source>
</evidence>
<reference evidence="6" key="2">
    <citation type="submission" date="2015-03" db="UniProtKB">
        <authorList>
            <consortium name="EnsemblPlants"/>
        </authorList>
    </citation>
    <scope>IDENTIFICATION</scope>
</reference>
<dbReference type="OMA" id="DVQHANM"/>
<dbReference type="InterPro" id="IPR017907">
    <property type="entry name" value="Znf_RING_CS"/>
</dbReference>
<evidence type="ECO:0000256" key="3">
    <source>
        <dbReference type="ARBA" id="ARBA00022833"/>
    </source>
</evidence>
<sequence length="330" mass="37952">VTVNKRIKQRKAEREVRLVFLAFTDHSDQSLAFGIFVFRFSYLSGEFYNQFLAAITPEREREREREMYNQLAVSSSSSSTSSSYYESLKLLEADVQHANTLAEAIPTGKNNARLQMKLVQSNFASLLLFLFRWIDLSCSCLLPRYFNLFHVLVYKVNSDGQPKLTALGRKATISEFYGVILPSLQLLHSNLDELDTSDIGFDLKRLSNKITKAAHSHSSRFINAGLEREEECGICLETCTQMVLPNCCHSMCIKCYRNWNLKSQSCPFCRGSIKRVNSEDLWVLAGDNDVVDTRTASREDLFRFYLYINSLPKDYPEALFLVYYEYSNLI</sequence>
<dbReference type="PANTHER" id="PTHR15315">
    <property type="entry name" value="RING FINGER PROTEIN 41, 151"/>
    <property type="match status" value="1"/>
</dbReference>
<evidence type="ECO:0000313" key="6">
    <source>
        <dbReference type="EnsemblPlants" id="Bo8g107550.1"/>
    </source>
</evidence>
<dbReference type="InterPro" id="IPR001841">
    <property type="entry name" value="Znf_RING"/>
</dbReference>
<protein>
    <recommendedName>
        <fullName evidence="5">RING-type domain-containing protein</fullName>
    </recommendedName>
</protein>
<dbReference type="GO" id="GO:0061630">
    <property type="term" value="F:ubiquitin protein ligase activity"/>
    <property type="evidence" value="ECO:0007669"/>
    <property type="project" value="TreeGrafter"/>
</dbReference>
<evidence type="ECO:0000313" key="7">
    <source>
        <dbReference type="Proteomes" id="UP000032141"/>
    </source>
</evidence>
<proteinExistence type="predicted"/>
<dbReference type="FunFam" id="3.30.40.10:FF:000660">
    <property type="entry name" value="RING/U-box superfamily protein"/>
    <property type="match status" value="1"/>
</dbReference>
<dbReference type="Pfam" id="PF13920">
    <property type="entry name" value="zf-C3HC4_3"/>
    <property type="match status" value="1"/>
</dbReference>
<dbReference type="EnsemblPlants" id="Bo8g107550.1">
    <property type="protein sequence ID" value="Bo8g107550.1"/>
    <property type="gene ID" value="Bo8g107550"/>
</dbReference>
<keyword evidence="1" id="KW-0479">Metal-binding</keyword>
<dbReference type="PROSITE" id="PS00518">
    <property type="entry name" value="ZF_RING_1"/>
    <property type="match status" value="1"/>
</dbReference>
<reference evidence="6 7" key="1">
    <citation type="journal article" date="2014" name="Genome Biol.">
        <title>Transcriptome and methylome profiling reveals relics of genome dominance in the mesopolyploid Brassica oleracea.</title>
        <authorList>
            <person name="Parkin I.A."/>
            <person name="Koh C."/>
            <person name="Tang H."/>
            <person name="Robinson S.J."/>
            <person name="Kagale S."/>
            <person name="Clarke W.E."/>
            <person name="Town C.D."/>
            <person name="Nixon J."/>
            <person name="Krishnakumar V."/>
            <person name="Bidwell S.L."/>
            <person name="Denoeud F."/>
            <person name="Belcram H."/>
            <person name="Links M.G."/>
            <person name="Just J."/>
            <person name="Clarke C."/>
            <person name="Bender T."/>
            <person name="Huebert T."/>
            <person name="Mason A.S."/>
            <person name="Pires J.C."/>
            <person name="Barker G."/>
            <person name="Moore J."/>
            <person name="Walley P.G."/>
            <person name="Manoli S."/>
            <person name="Batley J."/>
            <person name="Edwards D."/>
            <person name="Nelson M.N."/>
            <person name="Wang X."/>
            <person name="Paterson A.H."/>
            <person name="King G."/>
            <person name="Bancroft I."/>
            <person name="Chalhoub B."/>
            <person name="Sharpe A.G."/>
        </authorList>
    </citation>
    <scope>NUCLEOTIDE SEQUENCE</scope>
    <source>
        <strain evidence="6 7">cv. TO1000</strain>
    </source>
</reference>
<keyword evidence="7" id="KW-1185">Reference proteome</keyword>
<dbReference type="AlphaFoldDB" id="A0A0D3DXK5"/>
<evidence type="ECO:0000259" key="5">
    <source>
        <dbReference type="PROSITE" id="PS50089"/>
    </source>
</evidence>
<dbReference type="SUPFAM" id="SSF57850">
    <property type="entry name" value="RING/U-box"/>
    <property type="match status" value="1"/>
</dbReference>
<dbReference type="PANTHER" id="PTHR15315:SF71">
    <property type="entry name" value="RING-TYPE DOMAIN-CONTAINING PROTEIN"/>
    <property type="match status" value="1"/>
</dbReference>
<name>A0A0D3DXK5_BRAOL</name>
<keyword evidence="2 4" id="KW-0863">Zinc-finger</keyword>
<evidence type="ECO:0000256" key="4">
    <source>
        <dbReference type="PROSITE-ProRule" id="PRU00175"/>
    </source>
</evidence>
<dbReference type="SMART" id="SM00184">
    <property type="entry name" value="RING"/>
    <property type="match status" value="1"/>
</dbReference>
<dbReference type="GO" id="GO:0016567">
    <property type="term" value="P:protein ubiquitination"/>
    <property type="evidence" value="ECO:0007669"/>
    <property type="project" value="TreeGrafter"/>
</dbReference>
<dbReference type="HOGENOM" id="CLU_059830_3_0_1"/>
<organism evidence="6 7">
    <name type="scientific">Brassica oleracea var. oleracea</name>
    <dbReference type="NCBI Taxonomy" id="109376"/>
    <lineage>
        <taxon>Eukaryota</taxon>
        <taxon>Viridiplantae</taxon>
        <taxon>Streptophyta</taxon>
        <taxon>Embryophyta</taxon>
        <taxon>Tracheophyta</taxon>
        <taxon>Spermatophyta</taxon>
        <taxon>Magnoliopsida</taxon>
        <taxon>eudicotyledons</taxon>
        <taxon>Gunneridae</taxon>
        <taxon>Pentapetalae</taxon>
        <taxon>rosids</taxon>
        <taxon>malvids</taxon>
        <taxon>Brassicales</taxon>
        <taxon>Brassicaceae</taxon>
        <taxon>Brassiceae</taxon>
        <taxon>Brassica</taxon>
    </lineage>
</organism>
<dbReference type="GO" id="GO:0008270">
    <property type="term" value="F:zinc ion binding"/>
    <property type="evidence" value="ECO:0007669"/>
    <property type="project" value="UniProtKB-KW"/>
</dbReference>
<dbReference type="Gramene" id="Bo8g107550.1">
    <property type="protein sequence ID" value="Bo8g107550.1"/>
    <property type="gene ID" value="Bo8g107550"/>
</dbReference>